<dbReference type="GO" id="GO:0032259">
    <property type="term" value="P:methylation"/>
    <property type="evidence" value="ECO:0007669"/>
    <property type="project" value="UniProtKB-KW"/>
</dbReference>
<dbReference type="EMBL" id="QEKW01000015">
    <property type="protein sequence ID" value="PVZ05339.1"/>
    <property type="molecule type" value="Genomic_DNA"/>
</dbReference>
<dbReference type="PANTHER" id="PTHR43591:SF24">
    <property type="entry name" value="2-METHOXY-6-POLYPRENYL-1,4-BENZOQUINOL METHYLASE, MITOCHONDRIAL"/>
    <property type="match status" value="1"/>
</dbReference>
<organism evidence="2 3">
    <name type="scientific">Actinomycetospora cinnamomea</name>
    <dbReference type="NCBI Taxonomy" id="663609"/>
    <lineage>
        <taxon>Bacteria</taxon>
        <taxon>Bacillati</taxon>
        <taxon>Actinomycetota</taxon>
        <taxon>Actinomycetes</taxon>
        <taxon>Pseudonocardiales</taxon>
        <taxon>Pseudonocardiaceae</taxon>
        <taxon>Actinomycetospora</taxon>
    </lineage>
</organism>
<evidence type="ECO:0000313" key="2">
    <source>
        <dbReference type="EMBL" id="PVZ05339.1"/>
    </source>
</evidence>
<dbReference type="Pfam" id="PF13649">
    <property type="entry name" value="Methyltransf_25"/>
    <property type="match status" value="1"/>
</dbReference>
<feature type="domain" description="Methyltransferase" evidence="1">
    <location>
        <begin position="58"/>
        <end position="150"/>
    </location>
</feature>
<evidence type="ECO:0000313" key="3">
    <source>
        <dbReference type="Proteomes" id="UP000245639"/>
    </source>
</evidence>
<proteinExistence type="predicted"/>
<reference evidence="2 3" key="1">
    <citation type="submission" date="2018-04" db="EMBL/GenBank/DDBJ databases">
        <title>Genomic Encyclopedia of Type Strains, Phase IV (KMG-IV): sequencing the most valuable type-strain genomes for metagenomic binning, comparative biology and taxonomic classification.</title>
        <authorList>
            <person name="Goeker M."/>
        </authorList>
    </citation>
    <scope>NUCLEOTIDE SEQUENCE [LARGE SCALE GENOMIC DNA]</scope>
    <source>
        <strain evidence="2 3">DSM 45771</strain>
    </source>
</reference>
<accession>A0A2U1EZL2</accession>
<dbReference type="SUPFAM" id="SSF53335">
    <property type="entry name" value="S-adenosyl-L-methionine-dependent methyltransferases"/>
    <property type="match status" value="1"/>
</dbReference>
<dbReference type="InterPro" id="IPR041698">
    <property type="entry name" value="Methyltransf_25"/>
</dbReference>
<gene>
    <name evidence="2" type="ORF">C8D89_11544</name>
</gene>
<sequence>MTAVRGWLDAMDTRIDERKSATRAAWALGDYHRFAKATVWDLGPVLVEACGISAGQRVLDVAAGTGNTAIRAALAGAEVVAADLTPENFEAGRREAAAHGVHIEWVEADVEALPFGDGEFDVVTSSFGALFAPHHQTVADEMLRVCRPGGTVGMLNFTPEGLISDFFGALAPYMPSPPPDASPPPLWGSEEHVRTLFGDRAAVTFRRDTYDEVAADPRAYVDLFRDTFGPVVATYAALADDPQLAALDHDLLEFATRADQGEPHGPSRYTYEYLVVVARKLVGT</sequence>
<dbReference type="Gene3D" id="3.40.50.150">
    <property type="entry name" value="Vaccinia Virus protein VP39"/>
    <property type="match status" value="1"/>
</dbReference>
<name>A0A2U1EZL2_9PSEU</name>
<keyword evidence="2" id="KW-0808">Transferase</keyword>
<keyword evidence="2" id="KW-0489">Methyltransferase</keyword>
<dbReference type="CDD" id="cd02440">
    <property type="entry name" value="AdoMet_MTases"/>
    <property type="match status" value="1"/>
</dbReference>
<dbReference type="PANTHER" id="PTHR43591">
    <property type="entry name" value="METHYLTRANSFERASE"/>
    <property type="match status" value="1"/>
</dbReference>
<dbReference type="InterPro" id="IPR029063">
    <property type="entry name" value="SAM-dependent_MTases_sf"/>
</dbReference>
<dbReference type="GO" id="GO:0008168">
    <property type="term" value="F:methyltransferase activity"/>
    <property type="evidence" value="ECO:0007669"/>
    <property type="project" value="UniProtKB-KW"/>
</dbReference>
<keyword evidence="3" id="KW-1185">Reference proteome</keyword>
<comment type="caution">
    <text evidence="2">The sequence shown here is derived from an EMBL/GenBank/DDBJ whole genome shotgun (WGS) entry which is preliminary data.</text>
</comment>
<dbReference type="AlphaFoldDB" id="A0A2U1EZL2"/>
<evidence type="ECO:0000259" key="1">
    <source>
        <dbReference type="Pfam" id="PF13649"/>
    </source>
</evidence>
<dbReference type="Proteomes" id="UP000245639">
    <property type="component" value="Unassembled WGS sequence"/>
</dbReference>
<protein>
    <submittedName>
        <fullName evidence="2">Methyltransferase family protein</fullName>
    </submittedName>
</protein>